<evidence type="ECO:0000313" key="2">
    <source>
        <dbReference type="Proteomes" id="UP000266723"/>
    </source>
</evidence>
<sequence>MTPIVNAPNCINSVETSLETSIEVLRKALDVSPSRLIVPTSIDEIHGRNSSATPLKTGNFSELIVMIRLHRCI</sequence>
<evidence type="ECO:0000313" key="1">
    <source>
        <dbReference type="EMBL" id="KAF3580467.1"/>
    </source>
</evidence>
<proteinExistence type="predicted"/>
<dbReference type="Proteomes" id="UP000266723">
    <property type="component" value="Unassembled WGS sequence"/>
</dbReference>
<reference evidence="1 2" key="1">
    <citation type="journal article" date="2020" name="BMC Genomics">
        <title>Intraspecific diversification of the crop wild relative Brassica cretica Lam. using demographic model selection.</title>
        <authorList>
            <person name="Kioukis A."/>
            <person name="Michalopoulou V.A."/>
            <person name="Briers L."/>
            <person name="Pirintsos S."/>
            <person name="Studholme D.J."/>
            <person name="Pavlidis P."/>
            <person name="Sarris P.F."/>
        </authorList>
    </citation>
    <scope>NUCLEOTIDE SEQUENCE [LARGE SCALE GENOMIC DNA]</scope>
    <source>
        <strain evidence="2">cv. PFS-1207/04</strain>
    </source>
</reference>
<accession>A0ABQ7DSG2</accession>
<name>A0ABQ7DSG2_BRACR</name>
<protein>
    <submittedName>
        <fullName evidence="1">Uncharacterized protein</fullName>
    </submittedName>
</protein>
<keyword evidence="2" id="KW-1185">Reference proteome</keyword>
<dbReference type="EMBL" id="QGKV02000649">
    <property type="protein sequence ID" value="KAF3580467.1"/>
    <property type="molecule type" value="Genomic_DNA"/>
</dbReference>
<comment type="caution">
    <text evidence="1">The sequence shown here is derived from an EMBL/GenBank/DDBJ whole genome shotgun (WGS) entry which is preliminary data.</text>
</comment>
<gene>
    <name evidence="1" type="ORF">DY000_02031361</name>
</gene>
<organism evidence="1 2">
    <name type="scientific">Brassica cretica</name>
    <name type="common">Mustard</name>
    <dbReference type="NCBI Taxonomy" id="69181"/>
    <lineage>
        <taxon>Eukaryota</taxon>
        <taxon>Viridiplantae</taxon>
        <taxon>Streptophyta</taxon>
        <taxon>Embryophyta</taxon>
        <taxon>Tracheophyta</taxon>
        <taxon>Spermatophyta</taxon>
        <taxon>Magnoliopsida</taxon>
        <taxon>eudicotyledons</taxon>
        <taxon>Gunneridae</taxon>
        <taxon>Pentapetalae</taxon>
        <taxon>rosids</taxon>
        <taxon>malvids</taxon>
        <taxon>Brassicales</taxon>
        <taxon>Brassicaceae</taxon>
        <taxon>Brassiceae</taxon>
        <taxon>Brassica</taxon>
    </lineage>
</organism>